<dbReference type="SUPFAM" id="SSF53335">
    <property type="entry name" value="S-adenosyl-L-methionine-dependent methyltransferases"/>
    <property type="match status" value="1"/>
</dbReference>
<feature type="binding site" evidence="7">
    <location>
        <position position="107"/>
    </location>
    <ligand>
        <name>S-adenosyl-L-methionine</name>
        <dbReference type="ChEBI" id="CHEBI:59789"/>
    </ligand>
</feature>
<gene>
    <name evidence="8" type="primary">mraW</name>
    <name evidence="7" type="synonym">rsmH</name>
    <name evidence="8" type="ORF">CAMGR0001_2320</name>
</gene>
<dbReference type="SUPFAM" id="SSF81799">
    <property type="entry name" value="Putative methyltransferase TM0872, insert domain"/>
    <property type="match status" value="1"/>
</dbReference>
<keyword evidence="2 7" id="KW-0963">Cytoplasm</keyword>
<dbReference type="Proteomes" id="UP000005709">
    <property type="component" value="Unassembled WGS sequence"/>
</dbReference>
<keyword evidence="5 7" id="KW-0808">Transferase</keyword>
<feature type="binding site" evidence="7">
    <location>
        <position position="79"/>
    </location>
    <ligand>
        <name>S-adenosyl-L-methionine</name>
        <dbReference type="ChEBI" id="CHEBI:59789"/>
    </ligand>
</feature>
<feature type="binding site" evidence="7">
    <location>
        <begin position="33"/>
        <end position="35"/>
    </location>
    <ligand>
        <name>S-adenosyl-L-methionine</name>
        <dbReference type="ChEBI" id="CHEBI:59789"/>
    </ligand>
</feature>
<dbReference type="NCBIfam" id="TIGR00006">
    <property type="entry name" value="16S rRNA (cytosine(1402)-N(4))-methyltransferase RsmH"/>
    <property type="match status" value="1"/>
</dbReference>
<comment type="similarity">
    <text evidence="1 7">Belongs to the methyltransferase superfamily. RsmH family.</text>
</comment>
<sequence length="311" mass="34309">MQAPHIPVLFSQTIAAFSQLEDGYVIDCTLGYGGHSEGILTANPHLKLIACDRDAEAIEFSRERLSKFKDRIEIHKAKFSEILKILPEQKLRAVRGILADIGVSSLQLDKNCRGFSTKSDALDMRMDESAALDAAYVVNRYSQADLARIFREYGELTNANAIAAKIATARTNAPLTSAKALANLIGTKPVKGRSISTATLAFQAIRIEVNDELGELKRLLTLIEQKSRDSILTNATVAIISFHSLEDRIVKEQFKAWERDCVCPSEFMRCECGGDHSLGKILTKSPLTADAQELAQNSRAASAKLRIFRLK</sequence>
<accession>C8PDX1</accession>
<dbReference type="Pfam" id="PF01795">
    <property type="entry name" value="Methyltransf_5"/>
    <property type="match status" value="1"/>
</dbReference>
<dbReference type="GO" id="GO:0005737">
    <property type="term" value="C:cytoplasm"/>
    <property type="evidence" value="ECO:0007669"/>
    <property type="project" value="UniProtKB-SubCell"/>
</dbReference>
<dbReference type="RefSeq" id="WP_005869057.1">
    <property type="nucleotide sequence ID" value="NZ_ACYG01000005.1"/>
</dbReference>
<dbReference type="PANTHER" id="PTHR11265">
    <property type="entry name" value="S-ADENOSYL-METHYLTRANSFERASE MRAW"/>
    <property type="match status" value="1"/>
</dbReference>
<organism evidence="8 9">
    <name type="scientific">Campylobacter gracilis RM3268</name>
    <dbReference type="NCBI Taxonomy" id="553220"/>
    <lineage>
        <taxon>Bacteria</taxon>
        <taxon>Pseudomonadati</taxon>
        <taxon>Campylobacterota</taxon>
        <taxon>Epsilonproteobacteria</taxon>
        <taxon>Campylobacterales</taxon>
        <taxon>Campylobacteraceae</taxon>
        <taxon>Campylobacter</taxon>
    </lineage>
</organism>
<comment type="function">
    <text evidence="7">Specifically methylates the N4 position of cytidine in position 1402 (C1402) of 16S rRNA.</text>
</comment>
<dbReference type="PANTHER" id="PTHR11265:SF0">
    <property type="entry name" value="12S RRNA N4-METHYLCYTIDINE METHYLTRANSFERASE"/>
    <property type="match status" value="1"/>
</dbReference>
<dbReference type="Gene3D" id="1.10.150.170">
    <property type="entry name" value="Putative methyltransferase TM0872, insert domain"/>
    <property type="match status" value="1"/>
</dbReference>
<dbReference type="InterPro" id="IPR029063">
    <property type="entry name" value="SAM-dependent_MTases_sf"/>
</dbReference>
<keyword evidence="4 7" id="KW-0489">Methyltransferase</keyword>
<evidence type="ECO:0000256" key="7">
    <source>
        <dbReference type="HAMAP-Rule" id="MF_01007"/>
    </source>
</evidence>
<feature type="binding site" evidence="7">
    <location>
        <position position="52"/>
    </location>
    <ligand>
        <name>S-adenosyl-L-methionine</name>
        <dbReference type="ChEBI" id="CHEBI:59789"/>
    </ligand>
</feature>
<dbReference type="GO" id="GO:0070475">
    <property type="term" value="P:rRNA base methylation"/>
    <property type="evidence" value="ECO:0007669"/>
    <property type="project" value="UniProtKB-UniRule"/>
</dbReference>
<evidence type="ECO:0000313" key="8">
    <source>
        <dbReference type="EMBL" id="EEV18844.1"/>
    </source>
</evidence>
<dbReference type="EC" id="2.1.1.199" evidence="7"/>
<evidence type="ECO:0000313" key="9">
    <source>
        <dbReference type="Proteomes" id="UP000005709"/>
    </source>
</evidence>
<keyword evidence="3 7" id="KW-0698">rRNA processing</keyword>
<dbReference type="InterPro" id="IPR002903">
    <property type="entry name" value="RsmH"/>
</dbReference>
<dbReference type="AlphaFoldDB" id="C8PDX1"/>
<dbReference type="HAMAP" id="MF_01007">
    <property type="entry name" value="16SrRNA_methyltr_H"/>
    <property type="match status" value="1"/>
</dbReference>
<evidence type="ECO:0000256" key="3">
    <source>
        <dbReference type="ARBA" id="ARBA00022552"/>
    </source>
</evidence>
<comment type="catalytic activity">
    <reaction evidence="7">
        <text>cytidine(1402) in 16S rRNA + S-adenosyl-L-methionine = N(4)-methylcytidine(1402) in 16S rRNA + S-adenosyl-L-homocysteine + H(+)</text>
        <dbReference type="Rhea" id="RHEA:42928"/>
        <dbReference type="Rhea" id="RHEA-COMP:10286"/>
        <dbReference type="Rhea" id="RHEA-COMP:10287"/>
        <dbReference type="ChEBI" id="CHEBI:15378"/>
        <dbReference type="ChEBI" id="CHEBI:57856"/>
        <dbReference type="ChEBI" id="CHEBI:59789"/>
        <dbReference type="ChEBI" id="CHEBI:74506"/>
        <dbReference type="ChEBI" id="CHEBI:82748"/>
        <dbReference type="EC" id="2.1.1.199"/>
    </reaction>
</comment>
<comment type="caution">
    <text evidence="8">The sequence shown here is derived from an EMBL/GenBank/DDBJ whole genome shotgun (WGS) entry which is preliminary data.</text>
</comment>
<evidence type="ECO:0000256" key="1">
    <source>
        <dbReference type="ARBA" id="ARBA00010396"/>
    </source>
</evidence>
<dbReference type="PIRSF" id="PIRSF004486">
    <property type="entry name" value="MraW"/>
    <property type="match status" value="1"/>
</dbReference>
<evidence type="ECO:0000256" key="5">
    <source>
        <dbReference type="ARBA" id="ARBA00022679"/>
    </source>
</evidence>
<dbReference type="InterPro" id="IPR023397">
    <property type="entry name" value="SAM-dep_MeTrfase_MraW_recog"/>
</dbReference>
<dbReference type="GO" id="GO:0071424">
    <property type="term" value="F:rRNA (cytosine-N4-)-methyltransferase activity"/>
    <property type="evidence" value="ECO:0007669"/>
    <property type="project" value="UniProtKB-UniRule"/>
</dbReference>
<evidence type="ECO:0000256" key="4">
    <source>
        <dbReference type="ARBA" id="ARBA00022603"/>
    </source>
</evidence>
<evidence type="ECO:0000256" key="6">
    <source>
        <dbReference type="ARBA" id="ARBA00022691"/>
    </source>
</evidence>
<protein>
    <recommendedName>
        <fullName evidence="7">Ribosomal RNA small subunit methyltransferase H</fullName>
        <ecNumber evidence="7">2.1.1.199</ecNumber>
    </recommendedName>
    <alternativeName>
        <fullName evidence="7">16S rRNA m(4)C1402 methyltransferase</fullName>
    </alternativeName>
    <alternativeName>
        <fullName evidence="7">rRNA (cytosine-N(4)-)-methyltransferase RsmH</fullName>
    </alternativeName>
</protein>
<dbReference type="OrthoDB" id="9806637at2"/>
<comment type="subcellular location">
    <subcellularLocation>
        <location evidence="7">Cytoplasm</location>
    </subcellularLocation>
</comment>
<keyword evidence="9" id="KW-1185">Reference proteome</keyword>
<dbReference type="Gene3D" id="3.40.50.150">
    <property type="entry name" value="Vaccinia Virus protein VP39"/>
    <property type="match status" value="1"/>
</dbReference>
<dbReference type="eggNOG" id="COG0275">
    <property type="taxonomic scope" value="Bacteria"/>
</dbReference>
<evidence type="ECO:0000256" key="2">
    <source>
        <dbReference type="ARBA" id="ARBA00022490"/>
    </source>
</evidence>
<keyword evidence="6 7" id="KW-0949">S-adenosyl-L-methionine</keyword>
<dbReference type="STRING" id="824.CGRAC_1285"/>
<proteinExistence type="inferred from homology"/>
<reference evidence="8 9" key="1">
    <citation type="submission" date="2009-07" db="EMBL/GenBank/DDBJ databases">
        <authorList>
            <person name="Madupu R."/>
            <person name="Sebastian Y."/>
            <person name="Durkin A.S."/>
            <person name="Torralba M."/>
            <person name="Methe B."/>
            <person name="Sutton G.G."/>
            <person name="Strausberg R.L."/>
            <person name="Nelson K.E."/>
        </authorList>
    </citation>
    <scope>NUCLEOTIDE SEQUENCE [LARGE SCALE GENOMIC DNA]</scope>
    <source>
        <strain evidence="8 9">RM3268</strain>
    </source>
</reference>
<feature type="binding site" evidence="7">
    <location>
        <position position="100"/>
    </location>
    <ligand>
        <name>S-adenosyl-L-methionine</name>
        <dbReference type="ChEBI" id="CHEBI:59789"/>
    </ligand>
</feature>
<dbReference type="EMBL" id="ACYG01000005">
    <property type="protein sequence ID" value="EEV18844.1"/>
    <property type="molecule type" value="Genomic_DNA"/>
</dbReference>
<name>C8PDX1_9BACT</name>